<accession>A0A6A4W710</accession>
<keyword evidence="2" id="KW-1185">Reference proteome</keyword>
<reference evidence="1 2" key="1">
    <citation type="submission" date="2019-07" db="EMBL/GenBank/DDBJ databases">
        <title>Draft genome assembly of a fouling barnacle, Amphibalanus amphitrite (Darwin, 1854): The first reference genome for Thecostraca.</title>
        <authorList>
            <person name="Kim W."/>
        </authorList>
    </citation>
    <scope>NUCLEOTIDE SEQUENCE [LARGE SCALE GENOMIC DNA]</scope>
    <source>
        <strain evidence="1">SNU_AA5</strain>
        <tissue evidence="1">Soma without cirri and trophi</tissue>
    </source>
</reference>
<evidence type="ECO:0000313" key="2">
    <source>
        <dbReference type="Proteomes" id="UP000440578"/>
    </source>
</evidence>
<name>A0A6A4W710_AMPAM</name>
<dbReference type="Proteomes" id="UP000440578">
    <property type="component" value="Unassembled WGS sequence"/>
</dbReference>
<proteinExistence type="predicted"/>
<protein>
    <submittedName>
        <fullName evidence="1">Uncharacterized protein</fullName>
    </submittedName>
</protein>
<organism evidence="1 2">
    <name type="scientific">Amphibalanus amphitrite</name>
    <name type="common">Striped barnacle</name>
    <name type="synonym">Balanus amphitrite</name>
    <dbReference type="NCBI Taxonomy" id="1232801"/>
    <lineage>
        <taxon>Eukaryota</taxon>
        <taxon>Metazoa</taxon>
        <taxon>Ecdysozoa</taxon>
        <taxon>Arthropoda</taxon>
        <taxon>Crustacea</taxon>
        <taxon>Multicrustacea</taxon>
        <taxon>Cirripedia</taxon>
        <taxon>Thoracica</taxon>
        <taxon>Thoracicalcarea</taxon>
        <taxon>Balanomorpha</taxon>
        <taxon>Balanoidea</taxon>
        <taxon>Balanidae</taxon>
        <taxon>Amphibalaninae</taxon>
        <taxon>Amphibalanus</taxon>
    </lineage>
</organism>
<sequence length="206" mass="21848">MKKTFGLSCHSTLIYHPLFSDGPETAALRRPPPGAAGLCAAAVSASACDRLAEWGRAALTAGRCRPSLETALLCGQPADGDTLLRLLDCCVTDLSRWFGDGLPLRPLLPLAASRAWSAGRVPEAAAASALCRRRQESVSGDPLVRRWCQLLASRGALVQLCLQRAVLTDAQQSALVQVGPAAARRIGWLNSAAQQLTTCFPFNSLI</sequence>
<evidence type="ECO:0000313" key="1">
    <source>
        <dbReference type="EMBL" id="KAF0303577.1"/>
    </source>
</evidence>
<comment type="caution">
    <text evidence="1">The sequence shown here is derived from an EMBL/GenBank/DDBJ whole genome shotgun (WGS) entry which is preliminary data.</text>
</comment>
<dbReference type="AlphaFoldDB" id="A0A6A4W710"/>
<dbReference type="EMBL" id="VIIS01000929">
    <property type="protein sequence ID" value="KAF0303577.1"/>
    <property type="molecule type" value="Genomic_DNA"/>
</dbReference>
<gene>
    <name evidence="1" type="ORF">FJT64_024463</name>
</gene>